<evidence type="ECO:0000313" key="9">
    <source>
        <dbReference type="EMBL" id="MTU42306.1"/>
    </source>
</evidence>
<dbReference type="Gene3D" id="1.10.1130.10">
    <property type="entry name" value="Flavocytochrome C3, Chain A"/>
    <property type="match status" value="1"/>
</dbReference>
<evidence type="ECO:0000256" key="1">
    <source>
        <dbReference type="ARBA" id="ARBA00001926"/>
    </source>
</evidence>
<dbReference type="AlphaFoldDB" id="A0A6I3S2J7"/>
<keyword evidence="3" id="KW-0813">Transport</keyword>
<dbReference type="InterPro" id="IPR036280">
    <property type="entry name" value="Multihaem_cyt_sf"/>
</dbReference>
<evidence type="ECO:0000259" key="8">
    <source>
        <dbReference type="Pfam" id="PF14537"/>
    </source>
</evidence>
<gene>
    <name evidence="9" type="ORF">GMD42_01445</name>
</gene>
<comment type="cofactor">
    <cofactor evidence="1">
        <name>heme c</name>
        <dbReference type="ChEBI" id="CHEBI:61717"/>
    </cofactor>
</comment>
<evidence type="ECO:0000313" key="10">
    <source>
        <dbReference type="Proteomes" id="UP000462362"/>
    </source>
</evidence>
<evidence type="ECO:0000256" key="5">
    <source>
        <dbReference type="ARBA" id="ARBA00022723"/>
    </source>
</evidence>
<keyword evidence="6" id="KW-0249">Electron transport</keyword>
<dbReference type="GO" id="GO:0030313">
    <property type="term" value="C:cell envelope"/>
    <property type="evidence" value="ECO:0007669"/>
    <property type="project" value="UniProtKB-SubCell"/>
</dbReference>
<keyword evidence="5" id="KW-0479">Metal-binding</keyword>
<comment type="caution">
    <text evidence="9">The sequence shown here is derived from an EMBL/GenBank/DDBJ whole genome shotgun (WGS) entry which is preliminary data.</text>
</comment>
<dbReference type="GO" id="GO:0046872">
    <property type="term" value="F:metal ion binding"/>
    <property type="evidence" value="ECO:0007669"/>
    <property type="project" value="UniProtKB-KW"/>
</dbReference>
<dbReference type="RefSeq" id="WP_008812451.1">
    <property type="nucleotide sequence ID" value="NZ_CALXOM010000004.1"/>
</dbReference>
<dbReference type="EMBL" id="WNCL01000002">
    <property type="protein sequence ID" value="MTU42306.1"/>
    <property type="molecule type" value="Genomic_DNA"/>
</dbReference>
<evidence type="ECO:0000256" key="4">
    <source>
        <dbReference type="ARBA" id="ARBA00022617"/>
    </source>
</evidence>
<protein>
    <submittedName>
        <fullName evidence="9">Cytochrome c3</fullName>
    </submittedName>
</protein>
<accession>A0A6I3S2J7</accession>
<dbReference type="InterPro" id="IPR012286">
    <property type="entry name" value="Tetrahaem_cytochrome"/>
</dbReference>
<comment type="subcellular location">
    <subcellularLocation>
        <location evidence="2">Cell envelope</location>
    </subcellularLocation>
</comment>
<evidence type="ECO:0000256" key="6">
    <source>
        <dbReference type="ARBA" id="ARBA00022982"/>
    </source>
</evidence>
<evidence type="ECO:0000256" key="2">
    <source>
        <dbReference type="ARBA" id="ARBA00004196"/>
    </source>
</evidence>
<dbReference type="SUPFAM" id="SSF48695">
    <property type="entry name" value="Multiheme cytochromes"/>
    <property type="match status" value="1"/>
</dbReference>
<dbReference type="Proteomes" id="UP000462362">
    <property type="component" value="Unassembled WGS sequence"/>
</dbReference>
<sequence length="110" mass="12139">MKKLLLVVSLALVSVQGAWAADKMLADRHVERGLKCESCHTTMPPKAVNTDGCLKCHVSYEKLAARTDKNDINPHDSHLENLDCGACHHGHKKPVLACDECHEFTNIKVP</sequence>
<keyword evidence="4" id="KW-0349">Heme</keyword>
<proteinExistence type="predicted"/>
<keyword evidence="7" id="KW-0408">Iron</keyword>
<dbReference type="GeneID" id="43348414"/>
<evidence type="ECO:0000256" key="3">
    <source>
        <dbReference type="ARBA" id="ARBA00022448"/>
    </source>
</evidence>
<reference evidence="9 10" key="1">
    <citation type="journal article" date="2019" name="Nat. Med.">
        <title>A library of human gut bacterial isolates paired with longitudinal multiomics data enables mechanistic microbiome research.</title>
        <authorList>
            <person name="Poyet M."/>
            <person name="Groussin M."/>
            <person name="Gibbons S.M."/>
            <person name="Avila-Pacheco J."/>
            <person name="Jiang X."/>
            <person name="Kearney S.M."/>
            <person name="Perrotta A.R."/>
            <person name="Berdy B."/>
            <person name="Zhao S."/>
            <person name="Lieberman T.D."/>
            <person name="Swanson P.K."/>
            <person name="Smith M."/>
            <person name="Roesemann S."/>
            <person name="Alexander J.E."/>
            <person name="Rich S.A."/>
            <person name="Livny J."/>
            <person name="Vlamakis H."/>
            <person name="Clish C."/>
            <person name="Bullock K."/>
            <person name="Deik A."/>
            <person name="Scott J."/>
            <person name="Pierce K.A."/>
            <person name="Xavier R.J."/>
            <person name="Alm E.J."/>
        </authorList>
    </citation>
    <scope>NUCLEOTIDE SEQUENCE [LARGE SCALE GENOMIC DNA]</scope>
    <source>
        <strain evidence="9 10">BIOML-A2</strain>
    </source>
</reference>
<evidence type="ECO:0000256" key="7">
    <source>
        <dbReference type="ARBA" id="ARBA00023004"/>
    </source>
</evidence>
<dbReference type="Pfam" id="PF14537">
    <property type="entry name" value="Cytochrom_c3_2"/>
    <property type="match status" value="1"/>
</dbReference>
<name>A0A6I3S2J7_9BURK</name>
<organism evidence="9 10">
    <name type="scientific">Parasutterella excrementihominis</name>
    <dbReference type="NCBI Taxonomy" id="487175"/>
    <lineage>
        <taxon>Bacteria</taxon>
        <taxon>Pseudomonadati</taxon>
        <taxon>Pseudomonadota</taxon>
        <taxon>Betaproteobacteria</taxon>
        <taxon>Burkholderiales</taxon>
        <taxon>Sutterellaceae</taxon>
        <taxon>Parasutterella</taxon>
    </lineage>
</organism>
<feature type="domain" description="Tetrahaem cytochrome" evidence="8">
    <location>
        <begin position="29"/>
        <end position="103"/>
    </location>
</feature>